<proteinExistence type="predicted"/>
<dbReference type="InterPro" id="IPR003029">
    <property type="entry name" value="S1_domain"/>
</dbReference>
<dbReference type="GO" id="GO:0046872">
    <property type="term" value="F:metal ion binding"/>
    <property type="evidence" value="ECO:0007669"/>
    <property type="project" value="UniProtKB-KW"/>
</dbReference>
<keyword evidence="10" id="KW-0472">Membrane</keyword>
<feature type="domain" description="S1 motif" evidence="11">
    <location>
        <begin position="42"/>
        <end position="72"/>
    </location>
</feature>
<dbReference type="PANTHER" id="PTHR30001:SF1">
    <property type="entry name" value="RIBONUCLEASE E_G-LIKE PROTEIN, CHLOROPLASTIC"/>
    <property type="match status" value="1"/>
</dbReference>
<reference evidence="13" key="1">
    <citation type="submission" date="2016-10" db="EMBL/GenBank/DDBJ databases">
        <authorList>
            <person name="Varghese N."/>
            <person name="Submissions S."/>
        </authorList>
    </citation>
    <scope>NUCLEOTIDE SEQUENCE [LARGE SCALE GENOMIC DNA]</scope>
    <source>
        <strain evidence="13">CGMCC 1.10683</strain>
    </source>
</reference>
<keyword evidence="13" id="KW-1185">Reference proteome</keyword>
<keyword evidence="3" id="KW-0997">Cell inner membrane</keyword>
<evidence type="ECO:0000256" key="10">
    <source>
        <dbReference type="ARBA" id="ARBA00023136"/>
    </source>
</evidence>
<dbReference type="EMBL" id="FOZV01000010">
    <property type="protein sequence ID" value="SFS88213.1"/>
    <property type="molecule type" value="Genomic_DNA"/>
</dbReference>
<evidence type="ECO:0000256" key="8">
    <source>
        <dbReference type="ARBA" id="ARBA00022842"/>
    </source>
</evidence>
<keyword evidence="5" id="KW-0479">Metal-binding</keyword>
<evidence type="ECO:0000256" key="6">
    <source>
        <dbReference type="ARBA" id="ARBA00022759"/>
    </source>
</evidence>
<dbReference type="InterPro" id="IPR019307">
    <property type="entry name" value="RNA-bd_AU-1/RNase_E/G"/>
</dbReference>
<comment type="cofactor">
    <cofactor evidence="1">
        <name>Mg(2+)</name>
        <dbReference type="ChEBI" id="CHEBI:18420"/>
    </cofactor>
</comment>
<dbReference type="PROSITE" id="PS50126">
    <property type="entry name" value="S1"/>
    <property type="match status" value="1"/>
</dbReference>
<dbReference type="GO" id="GO:0003723">
    <property type="term" value="F:RNA binding"/>
    <property type="evidence" value="ECO:0007669"/>
    <property type="project" value="UniProtKB-KW"/>
</dbReference>
<protein>
    <submittedName>
        <fullName evidence="12">Ribonuclease E/G family protein</fullName>
    </submittedName>
</protein>
<keyword evidence="4" id="KW-0540">Nuclease</keyword>
<accession>A0A1I6TGA0</accession>
<dbReference type="STRING" id="871741.SAMN05192570_0025"/>
<dbReference type="SUPFAM" id="SSF50249">
    <property type="entry name" value="Nucleic acid-binding proteins"/>
    <property type="match status" value="1"/>
</dbReference>
<dbReference type="SMART" id="SM00316">
    <property type="entry name" value="S1"/>
    <property type="match status" value="1"/>
</dbReference>
<evidence type="ECO:0000256" key="5">
    <source>
        <dbReference type="ARBA" id="ARBA00022723"/>
    </source>
</evidence>
<dbReference type="GO" id="GO:0004540">
    <property type="term" value="F:RNA nuclease activity"/>
    <property type="evidence" value="ECO:0007669"/>
    <property type="project" value="InterPro"/>
</dbReference>
<keyword evidence="9" id="KW-0694">RNA-binding</keyword>
<dbReference type="InterPro" id="IPR012340">
    <property type="entry name" value="NA-bd_OB-fold"/>
</dbReference>
<dbReference type="GO" id="GO:0005737">
    <property type="term" value="C:cytoplasm"/>
    <property type="evidence" value="ECO:0007669"/>
    <property type="project" value="TreeGrafter"/>
</dbReference>
<dbReference type="Proteomes" id="UP000198788">
    <property type="component" value="Unassembled WGS sequence"/>
</dbReference>
<dbReference type="GO" id="GO:0016787">
    <property type="term" value="F:hydrolase activity"/>
    <property type="evidence" value="ECO:0007669"/>
    <property type="project" value="UniProtKB-KW"/>
</dbReference>
<evidence type="ECO:0000313" key="13">
    <source>
        <dbReference type="Proteomes" id="UP000198788"/>
    </source>
</evidence>
<sequence length="344" mass="36135">MSDVEVFLDETPGEIRGVVARDGRFEHLLIEREDDLAAHRLGARVAGRVVEVPDGLKGAFVDLGAAAHGFLPFRGGARAGEGARVEVEVVAEPRETKGPTLRLVGPAVGPPRLLRPAPGVRETLAALAPGVEPATGPAAIRAGIEAEEEAASPGALFPDTGLDLMIERTRALVAVDFDLAPGRGLATGGKARERANRQGLAQTARLLRLKRWAGLVVIDLIGTGHDGPAIQAAARRAFGDDPAIGYGPVSRFGLLQVSLPWGRTPLEEIFNGPDGRRKVEHRAQDVVRALRLALLSETGSPRVRARCAPEEAAIAAPLAARLGPRAELRADAAIAPAAFLIEEG</sequence>
<keyword evidence="6" id="KW-0255">Endonuclease</keyword>
<evidence type="ECO:0000259" key="11">
    <source>
        <dbReference type="PROSITE" id="PS50126"/>
    </source>
</evidence>
<evidence type="ECO:0000256" key="2">
    <source>
        <dbReference type="ARBA" id="ARBA00022475"/>
    </source>
</evidence>
<dbReference type="GO" id="GO:0004519">
    <property type="term" value="F:endonuclease activity"/>
    <property type="evidence" value="ECO:0007669"/>
    <property type="project" value="UniProtKB-KW"/>
</dbReference>
<dbReference type="GO" id="GO:0006364">
    <property type="term" value="P:rRNA processing"/>
    <property type="evidence" value="ECO:0007669"/>
    <property type="project" value="TreeGrafter"/>
</dbReference>
<evidence type="ECO:0000256" key="4">
    <source>
        <dbReference type="ARBA" id="ARBA00022722"/>
    </source>
</evidence>
<dbReference type="OrthoDB" id="9804278at2"/>
<keyword evidence="2" id="KW-1003">Cell membrane</keyword>
<dbReference type="AlphaFoldDB" id="A0A1I6TGA0"/>
<evidence type="ECO:0000313" key="12">
    <source>
        <dbReference type="EMBL" id="SFS88213.1"/>
    </source>
</evidence>
<dbReference type="PANTHER" id="PTHR30001">
    <property type="entry name" value="RIBONUCLEASE"/>
    <property type="match status" value="1"/>
</dbReference>
<dbReference type="RefSeq" id="WP_092313207.1">
    <property type="nucleotide sequence ID" value="NZ_FOZV01000010.1"/>
</dbReference>
<keyword evidence="8" id="KW-0460">Magnesium</keyword>
<evidence type="ECO:0000256" key="1">
    <source>
        <dbReference type="ARBA" id="ARBA00001946"/>
    </source>
</evidence>
<gene>
    <name evidence="12" type="ORF">SAMN05192570_0025</name>
</gene>
<evidence type="ECO:0000256" key="9">
    <source>
        <dbReference type="ARBA" id="ARBA00022884"/>
    </source>
</evidence>
<organism evidence="12 13">
    <name type="scientific">Brevundimonas viscosa</name>
    <dbReference type="NCBI Taxonomy" id="871741"/>
    <lineage>
        <taxon>Bacteria</taxon>
        <taxon>Pseudomonadati</taxon>
        <taxon>Pseudomonadota</taxon>
        <taxon>Alphaproteobacteria</taxon>
        <taxon>Caulobacterales</taxon>
        <taxon>Caulobacteraceae</taxon>
        <taxon>Brevundimonas</taxon>
    </lineage>
</organism>
<evidence type="ECO:0000256" key="3">
    <source>
        <dbReference type="ARBA" id="ARBA00022519"/>
    </source>
</evidence>
<dbReference type="InterPro" id="IPR004659">
    <property type="entry name" value="RNase_E/G"/>
</dbReference>
<keyword evidence="7" id="KW-0378">Hydrolase</keyword>
<dbReference type="Pfam" id="PF10150">
    <property type="entry name" value="RNase_E_G"/>
    <property type="match status" value="1"/>
</dbReference>
<evidence type="ECO:0000256" key="7">
    <source>
        <dbReference type="ARBA" id="ARBA00022801"/>
    </source>
</evidence>
<name>A0A1I6TGA0_9CAUL</name>